<feature type="transmembrane region" description="Helical" evidence="6">
    <location>
        <begin position="277"/>
        <end position="299"/>
    </location>
</feature>
<gene>
    <name evidence="8" type="ORF">Sste5346_008304</name>
</gene>
<evidence type="ECO:0000256" key="3">
    <source>
        <dbReference type="ARBA" id="ARBA00022989"/>
    </source>
</evidence>
<comment type="subcellular location">
    <subcellularLocation>
        <location evidence="1">Membrane</location>
        <topology evidence="1">Multi-pass membrane protein</topology>
    </subcellularLocation>
</comment>
<dbReference type="PROSITE" id="PS50850">
    <property type="entry name" value="MFS"/>
    <property type="match status" value="1"/>
</dbReference>
<feature type="transmembrane region" description="Helical" evidence="6">
    <location>
        <begin position="213"/>
        <end position="236"/>
    </location>
</feature>
<feature type="transmembrane region" description="Helical" evidence="6">
    <location>
        <begin position="121"/>
        <end position="140"/>
    </location>
</feature>
<protein>
    <recommendedName>
        <fullName evidence="7">Major facilitator superfamily (MFS) profile domain-containing protein</fullName>
    </recommendedName>
</protein>
<dbReference type="Pfam" id="PF07690">
    <property type="entry name" value="MFS_1"/>
    <property type="match status" value="1"/>
</dbReference>
<evidence type="ECO:0000256" key="4">
    <source>
        <dbReference type="ARBA" id="ARBA00023136"/>
    </source>
</evidence>
<feature type="transmembrane region" description="Helical" evidence="6">
    <location>
        <begin position="248"/>
        <end position="271"/>
    </location>
</feature>
<organism evidence="8 9">
    <name type="scientific">Sporothrix stenoceras</name>
    <dbReference type="NCBI Taxonomy" id="5173"/>
    <lineage>
        <taxon>Eukaryota</taxon>
        <taxon>Fungi</taxon>
        <taxon>Dikarya</taxon>
        <taxon>Ascomycota</taxon>
        <taxon>Pezizomycotina</taxon>
        <taxon>Sordariomycetes</taxon>
        <taxon>Sordariomycetidae</taxon>
        <taxon>Ophiostomatales</taxon>
        <taxon>Ophiostomataceae</taxon>
        <taxon>Sporothrix</taxon>
    </lineage>
</organism>
<evidence type="ECO:0000256" key="6">
    <source>
        <dbReference type="SAM" id="Phobius"/>
    </source>
</evidence>
<reference evidence="8 9" key="1">
    <citation type="journal article" date="2024" name="IMA Fungus">
        <title>IMA Genome - F19 : A genome assembly and annotation guide to empower mycologists, including annotated draft genome sequences of Ceratocystis pirilliformis, Diaporthe australafricana, Fusarium ophioides, Paecilomyces lecythidis, and Sporothrix stenoceras.</title>
        <authorList>
            <person name="Aylward J."/>
            <person name="Wilson A.M."/>
            <person name="Visagie C.M."/>
            <person name="Spraker J."/>
            <person name="Barnes I."/>
            <person name="Buitendag C."/>
            <person name="Ceriani C."/>
            <person name="Del Mar Angel L."/>
            <person name="du Plessis D."/>
            <person name="Fuchs T."/>
            <person name="Gasser K."/>
            <person name="Kramer D."/>
            <person name="Li W."/>
            <person name="Munsamy K."/>
            <person name="Piso A."/>
            <person name="Price J.L."/>
            <person name="Sonnekus B."/>
            <person name="Thomas C."/>
            <person name="van der Nest A."/>
            <person name="van Dijk A."/>
            <person name="van Heerden A."/>
            <person name="van Vuuren N."/>
            <person name="Yilmaz N."/>
            <person name="Duong T.A."/>
            <person name="van der Merwe N.A."/>
            <person name="Wingfield M.J."/>
            <person name="Wingfield B.D."/>
        </authorList>
    </citation>
    <scope>NUCLEOTIDE SEQUENCE [LARGE SCALE GENOMIC DNA]</scope>
    <source>
        <strain evidence="8 9">CMW 5346</strain>
    </source>
</reference>
<dbReference type="InterPro" id="IPR020846">
    <property type="entry name" value="MFS_dom"/>
</dbReference>
<dbReference type="InterPro" id="IPR011701">
    <property type="entry name" value="MFS"/>
</dbReference>
<feature type="region of interest" description="Disordered" evidence="5">
    <location>
        <begin position="1"/>
        <end position="64"/>
    </location>
</feature>
<feature type="transmembrane region" description="Helical" evidence="6">
    <location>
        <begin position="160"/>
        <end position="178"/>
    </location>
</feature>
<evidence type="ECO:0000256" key="2">
    <source>
        <dbReference type="ARBA" id="ARBA00022692"/>
    </source>
</evidence>
<dbReference type="CDD" id="cd17323">
    <property type="entry name" value="MFS_Tpo1_MDR_like"/>
    <property type="match status" value="1"/>
</dbReference>
<evidence type="ECO:0000313" key="9">
    <source>
        <dbReference type="Proteomes" id="UP001583186"/>
    </source>
</evidence>
<keyword evidence="3 6" id="KW-1133">Transmembrane helix</keyword>
<dbReference type="Proteomes" id="UP001583186">
    <property type="component" value="Unassembled WGS sequence"/>
</dbReference>
<feature type="transmembrane region" description="Helical" evidence="6">
    <location>
        <begin position="461"/>
        <end position="482"/>
    </location>
</feature>
<feature type="transmembrane region" description="Helical" evidence="6">
    <location>
        <begin position="394"/>
        <end position="412"/>
    </location>
</feature>
<evidence type="ECO:0000259" key="7">
    <source>
        <dbReference type="PROSITE" id="PS50850"/>
    </source>
</evidence>
<feature type="domain" description="Major facilitator superfamily (MFS) profile" evidence="7">
    <location>
        <begin position="123"/>
        <end position="564"/>
    </location>
</feature>
<dbReference type="InterPro" id="IPR036259">
    <property type="entry name" value="MFS_trans_sf"/>
</dbReference>
<dbReference type="SUPFAM" id="SSF103473">
    <property type="entry name" value="MFS general substrate transporter"/>
    <property type="match status" value="1"/>
</dbReference>
<comment type="caution">
    <text evidence="8">The sequence shown here is derived from an EMBL/GenBank/DDBJ whole genome shotgun (WGS) entry which is preliminary data.</text>
</comment>
<evidence type="ECO:0000313" key="8">
    <source>
        <dbReference type="EMBL" id="KAL1890302.1"/>
    </source>
</evidence>
<evidence type="ECO:0000256" key="1">
    <source>
        <dbReference type="ARBA" id="ARBA00004141"/>
    </source>
</evidence>
<accession>A0ABR3YQY9</accession>
<keyword evidence="9" id="KW-1185">Reference proteome</keyword>
<dbReference type="EMBL" id="JAWCUI010000063">
    <property type="protein sequence ID" value="KAL1890302.1"/>
    <property type="molecule type" value="Genomic_DNA"/>
</dbReference>
<sequence>MTDGEYDSGTSTMEGAQRPSADVDLEKGQPAVQTGAAVPSAAAKEEGTHEITSVPKDDTTSPVKEKALCRTTTARSAARSAVLSITRSRTRSVVERNPAFQARWDPNDPEDPHNLSSTTKAFFTLILGLLAFTGSLGTSILTPAEQLVADDLNMSYEETVLLLALFVLGFALGPLVWAPVSEAYGRRWSMLPAVLVLGLFSVGSASAKSSSALLATRFLGGIFGSAPISNVAAALGDIYTPSSRGVAMAFYSICVVGGPCVAPVVGASIAYNPHMGWRWILYVEALVAAFSCAVAFIFLPETYGPVLLERKAVRLRKETGDDRYWHPHELERMTVQTILSKHLSRPLRMFFTEPIVTCIALYASFVYGLIFLALEVYPLVFRDDRHWGPVVANLPFLALFVGAVVAMFINIANQPLYARAMAKQGDGKAVPEARLPPIFLGGILFSTGFFWFGWTAAGPHYYHWAIPTVAGGFIGCGFNIVFQQCLNYLVDSYGQYAASATSANTVLRSLLACGLPLAARPMFTNLGVGPAASILGAISAVALPAPIFFKVYGPQLRAKSKFAN</sequence>
<feature type="transmembrane region" description="Helical" evidence="6">
    <location>
        <begin position="350"/>
        <end position="374"/>
    </location>
</feature>
<evidence type="ECO:0000256" key="5">
    <source>
        <dbReference type="SAM" id="MobiDB-lite"/>
    </source>
</evidence>
<feature type="transmembrane region" description="Helical" evidence="6">
    <location>
        <begin position="190"/>
        <end position="207"/>
    </location>
</feature>
<keyword evidence="2 6" id="KW-0812">Transmembrane</keyword>
<proteinExistence type="predicted"/>
<dbReference type="PANTHER" id="PTHR23502:SF49">
    <property type="entry name" value="MAJOR FACILITATOR SUPERFAMILY (MFS) PROFILE DOMAIN-CONTAINING PROTEIN"/>
    <property type="match status" value="1"/>
</dbReference>
<feature type="compositionally biased region" description="Basic and acidic residues" evidence="5">
    <location>
        <begin position="43"/>
        <end position="64"/>
    </location>
</feature>
<dbReference type="Gene3D" id="1.20.1250.20">
    <property type="entry name" value="MFS general substrate transporter like domains"/>
    <property type="match status" value="1"/>
</dbReference>
<keyword evidence="4 6" id="KW-0472">Membrane</keyword>
<name>A0ABR3YQY9_9PEZI</name>
<dbReference type="PANTHER" id="PTHR23502">
    <property type="entry name" value="MAJOR FACILITATOR SUPERFAMILY"/>
    <property type="match status" value="1"/>
</dbReference>
<feature type="transmembrane region" description="Helical" evidence="6">
    <location>
        <begin position="433"/>
        <end position="455"/>
    </location>
</feature>
<feature type="transmembrane region" description="Helical" evidence="6">
    <location>
        <begin position="531"/>
        <end position="552"/>
    </location>
</feature>